<gene>
    <name evidence="6" type="primary">rfbA</name>
    <name evidence="6" type="ORF">GCM10007879_29040</name>
</gene>
<comment type="similarity">
    <text evidence="1">Belongs to the ABC transporter superfamily.</text>
</comment>
<protein>
    <submittedName>
        <fullName evidence="6">Sugar ABC transporter ATP-binding protein</fullName>
    </submittedName>
</protein>
<dbReference type="PROSITE" id="PS00211">
    <property type="entry name" value="ABC_TRANSPORTER_1"/>
    <property type="match status" value="1"/>
</dbReference>
<proteinExistence type="inferred from homology"/>
<dbReference type="PANTHER" id="PTHR46743">
    <property type="entry name" value="TEICHOIC ACIDS EXPORT ATP-BINDING PROTEIN TAGH"/>
    <property type="match status" value="1"/>
</dbReference>
<reference evidence="6" key="1">
    <citation type="journal article" date="2014" name="Int. J. Syst. Evol. Microbiol.">
        <title>Complete genome of a new Firmicutes species belonging to the dominant human colonic microbiota ('Ruminococcus bicirculans') reveals two chromosomes and a selective capacity to utilize plant glucans.</title>
        <authorList>
            <consortium name="NISC Comparative Sequencing Program"/>
            <person name="Wegmann U."/>
            <person name="Louis P."/>
            <person name="Goesmann A."/>
            <person name="Henrissat B."/>
            <person name="Duncan S.H."/>
            <person name="Flint H.J."/>
        </authorList>
    </citation>
    <scope>NUCLEOTIDE SEQUENCE</scope>
    <source>
        <strain evidence="6">NBRC 107169</strain>
    </source>
</reference>
<dbReference type="PANTHER" id="PTHR46743:SF2">
    <property type="entry name" value="TEICHOIC ACIDS EXPORT ATP-BINDING PROTEIN TAGH"/>
    <property type="match status" value="1"/>
</dbReference>
<dbReference type="InterPro" id="IPR015860">
    <property type="entry name" value="ABC_transpr_TagH-like"/>
</dbReference>
<keyword evidence="7" id="KW-1185">Reference proteome</keyword>
<dbReference type="EMBL" id="BSNI01000002">
    <property type="protein sequence ID" value="GLQ18655.1"/>
    <property type="molecule type" value="Genomic_DNA"/>
</dbReference>
<keyword evidence="2" id="KW-0813">Transport</keyword>
<dbReference type="InterPro" id="IPR003593">
    <property type="entry name" value="AAA+_ATPase"/>
</dbReference>
<dbReference type="CDD" id="cd03220">
    <property type="entry name" value="ABC_KpsT_Wzt"/>
    <property type="match status" value="1"/>
</dbReference>
<dbReference type="Gene3D" id="3.40.50.300">
    <property type="entry name" value="P-loop containing nucleotide triphosphate hydrolases"/>
    <property type="match status" value="1"/>
</dbReference>
<dbReference type="RefSeq" id="WP_284365690.1">
    <property type="nucleotide sequence ID" value="NZ_BSNI01000002.1"/>
</dbReference>
<dbReference type="InterPro" id="IPR050683">
    <property type="entry name" value="Bact_Polysacc_Export_ATP-bd"/>
</dbReference>
<sequence>MAFIKFENVSVEYPIYSAGSMSLRNTLVKVGTGGVVQRGTNNIITVKALDNVSFSIQDGDRVGLVGHNGAGKSTLLRTMAGIYSVTQGTAATEGKISTIFDLGAGLNTELSGYENIVRMGMFFGASKNTAESFVPDIEEFTQLGDFLKMPVHTYSAGMMTRLSFGVATAVKPDILLIDEVLGAGDAEFQQRAKVRMENLIDSAKIMVLASHSDDIISHYCNKVMKFEHGRLVSPGSPKSMEI</sequence>
<evidence type="ECO:0000313" key="7">
    <source>
        <dbReference type="Proteomes" id="UP001161405"/>
    </source>
</evidence>
<evidence type="ECO:0000256" key="2">
    <source>
        <dbReference type="ARBA" id="ARBA00022448"/>
    </source>
</evidence>
<dbReference type="SUPFAM" id="SSF52540">
    <property type="entry name" value="P-loop containing nucleoside triphosphate hydrolases"/>
    <property type="match status" value="1"/>
</dbReference>
<dbReference type="GO" id="GO:0005524">
    <property type="term" value="F:ATP binding"/>
    <property type="evidence" value="ECO:0007669"/>
    <property type="project" value="UniProtKB-KW"/>
</dbReference>
<evidence type="ECO:0000256" key="4">
    <source>
        <dbReference type="ARBA" id="ARBA00022840"/>
    </source>
</evidence>
<evidence type="ECO:0000259" key="5">
    <source>
        <dbReference type="PROSITE" id="PS50893"/>
    </source>
</evidence>
<dbReference type="Pfam" id="PF00005">
    <property type="entry name" value="ABC_tran"/>
    <property type="match status" value="1"/>
</dbReference>
<feature type="domain" description="ABC transporter" evidence="5">
    <location>
        <begin position="30"/>
        <end position="242"/>
    </location>
</feature>
<keyword evidence="3" id="KW-0547">Nucleotide-binding</keyword>
<name>A0ABQ5UV96_9HYPH</name>
<evidence type="ECO:0000313" key="6">
    <source>
        <dbReference type="EMBL" id="GLQ18655.1"/>
    </source>
</evidence>
<dbReference type="InterPro" id="IPR017871">
    <property type="entry name" value="ABC_transporter-like_CS"/>
</dbReference>
<evidence type="ECO:0000256" key="3">
    <source>
        <dbReference type="ARBA" id="ARBA00022741"/>
    </source>
</evidence>
<dbReference type="InterPro" id="IPR027417">
    <property type="entry name" value="P-loop_NTPase"/>
</dbReference>
<dbReference type="PROSITE" id="PS50893">
    <property type="entry name" value="ABC_TRANSPORTER_2"/>
    <property type="match status" value="1"/>
</dbReference>
<keyword evidence="4 6" id="KW-0067">ATP-binding</keyword>
<reference evidence="6" key="2">
    <citation type="submission" date="2023-01" db="EMBL/GenBank/DDBJ databases">
        <title>Draft genome sequence of Maritalea porphyrae strain NBRC 107169.</title>
        <authorList>
            <person name="Sun Q."/>
            <person name="Mori K."/>
        </authorList>
    </citation>
    <scope>NUCLEOTIDE SEQUENCE</scope>
    <source>
        <strain evidence="6">NBRC 107169</strain>
    </source>
</reference>
<dbReference type="InterPro" id="IPR003439">
    <property type="entry name" value="ABC_transporter-like_ATP-bd"/>
</dbReference>
<evidence type="ECO:0000256" key="1">
    <source>
        <dbReference type="ARBA" id="ARBA00005417"/>
    </source>
</evidence>
<dbReference type="Proteomes" id="UP001161405">
    <property type="component" value="Unassembled WGS sequence"/>
</dbReference>
<dbReference type="SMART" id="SM00382">
    <property type="entry name" value="AAA"/>
    <property type="match status" value="1"/>
</dbReference>
<organism evidence="6 7">
    <name type="scientific">Maritalea porphyrae</name>
    <dbReference type="NCBI Taxonomy" id="880732"/>
    <lineage>
        <taxon>Bacteria</taxon>
        <taxon>Pseudomonadati</taxon>
        <taxon>Pseudomonadota</taxon>
        <taxon>Alphaproteobacteria</taxon>
        <taxon>Hyphomicrobiales</taxon>
        <taxon>Devosiaceae</taxon>
        <taxon>Maritalea</taxon>
    </lineage>
</organism>
<comment type="caution">
    <text evidence="6">The sequence shown here is derived from an EMBL/GenBank/DDBJ whole genome shotgun (WGS) entry which is preliminary data.</text>
</comment>
<accession>A0ABQ5UV96</accession>